<organism evidence="8 9">
    <name type="scientific">Segatella copri</name>
    <dbReference type="NCBI Taxonomy" id="165179"/>
    <lineage>
        <taxon>Bacteria</taxon>
        <taxon>Pseudomonadati</taxon>
        <taxon>Bacteroidota</taxon>
        <taxon>Bacteroidia</taxon>
        <taxon>Bacteroidales</taxon>
        <taxon>Prevotellaceae</taxon>
        <taxon>Segatella</taxon>
    </lineage>
</organism>
<sequence length="516" mass="58887">MKNIFITALAALSLTSCMDLEPVSSISDSKYWKDQAQFAAFNVGLQGLFREKSFQFYEWGELRTNLYAGTPFSGEAVHYNNLFNNTLNATTPEVTDFGGVYTIINQINLMISHTENTDVLNEAQRKTYLGAAYGMRAYLYFHLLRTYGKAVLWLDYTTGNKVDIGNMGKAEASAQEVMEQIKKDIKASEDAYGADMSFTNGRVYWSHPATEVLKGEVYLWSGKQMNGGNSDYTIAKTALESLKTADVALENNYRQVFAFDNKENKEIIFAIHNGRDEYNMFNDALRYNLVMNQMMMENYYLSDGTQMSKSEMSDMSGAVYIPLNTKLYKDLFREGDTRRQYSLKDCYTKNADGSLQYVGVVQYKFIGVSLPGNSYRSFLEDYPIYRYADALLLLAETKILLNEDPSAEINAVRERAYGKEYFAEHKDQLAYPNDTDNSFYANNPFVGSDANPIEAVLKERCREFLLEGKRWYDLRLMGAEYCTKYTSANAKRLLWPIDQNSLGENSLLKQTEGYNN</sequence>
<dbReference type="Pfam" id="PF07980">
    <property type="entry name" value="SusD_RagB"/>
    <property type="match status" value="1"/>
</dbReference>
<evidence type="ECO:0000256" key="5">
    <source>
        <dbReference type="ARBA" id="ARBA00023237"/>
    </source>
</evidence>
<dbReference type="PROSITE" id="PS51257">
    <property type="entry name" value="PROKAR_LIPOPROTEIN"/>
    <property type="match status" value="1"/>
</dbReference>
<gene>
    <name evidence="8" type="primary">nanU</name>
    <name evidence="8" type="ORF">DXA63_13365</name>
</gene>
<dbReference type="Gene3D" id="1.25.40.390">
    <property type="match status" value="1"/>
</dbReference>
<evidence type="ECO:0000259" key="7">
    <source>
        <dbReference type="Pfam" id="PF14322"/>
    </source>
</evidence>
<evidence type="ECO:0000259" key="6">
    <source>
        <dbReference type="Pfam" id="PF07980"/>
    </source>
</evidence>
<keyword evidence="4" id="KW-0472">Membrane</keyword>
<dbReference type="InterPro" id="IPR033985">
    <property type="entry name" value="SusD-like_N"/>
</dbReference>
<evidence type="ECO:0000256" key="2">
    <source>
        <dbReference type="ARBA" id="ARBA00006275"/>
    </source>
</evidence>
<name>A0AA92ULI3_9BACT</name>
<dbReference type="AlphaFoldDB" id="A0AA92ULI3"/>
<dbReference type="CDD" id="cd08977">
    <property type="entry name" value="SusD"/>
    <property type="match status" value="1"/>
</dbReference>
<feature type="domain" description="SusD-like N-terminal" evidence="7">
    <location>
        <begin position="73"/>
        <end position="191"/>
    </location>
</feature>
<keyword evidence="8" id="KW-0449">Lipoprotein</keyword>
<dbReference type="SUPFAM" id="SSF48452">
    <property type="entry name" value="TPR-like"/>
    <property type="match status" value="1"/>
</dbReference>
<evidence type="ECO:0000313" key="8">
    <source>
        <dbReference type="EMBL" id="RGX91130.1"/>
    </source>
</evidence>
<keyword evidence="3" id="KW-0732">Signal</keyword>
<evidence type="ECO:0000256" key="1">
    <source>
        <dbReference type="ARBA" id="ARBA00004442"/>
    </source>
</evidence>
<comment type="subcellular location">
    <subcellularLocation>
        <location evidence="1">Cell outer membrane</location>
    </subcellularLocation>
</comment>
<evidence type="ECO:0000256" key="4">
    <source>
        <dbReference type="ARBA" id="ARBA00023136"/>
    </source>
</evidence>
<feature type="domain" description="RagB/SusD" evidence="6">
    <location>
        <begin position="288"/>
        <end position="475"/>
    </location>
</feature>
<dbReference type="NCBIfam" id="NF033072">
    <property type="entry name" value="NanU"/>
    <property type="match status" value="1"/>
</dbReference>
<comment type="caution">
    <text evidence="8">The sequence shown here is derived from an EMBL/GenBank/DDBJ whole genome shotgun (WGS) entry which is preliminary data.</text>
</comment>
<protein>
    <submittedName>
        <fullName evidence="8">SusD family outer membrane lipoprotein NanU</fullName>
    </submittedName>
</protein>
<proteinExistence type="inferred from homology"/>
<evidence type="ECO:0000313" key="9">
    <source>
        <dbReference type="Proteomes" id="UP000285604"/>
    </source>
</evidence>
<dbReference type="InterPro" id="IPR011990">
    <property type="entry name" value="TPR-like_helical_dom_sf"/>
</dbReference>
<dbReference type="EMBL" id="QSCI01000084">
    <property type="protein sequence ID" value="RGX91130.1"/>
    <property type="molecule type" value="Genomic_DNA"/>
</dbReference>
<evidence type="ECO:0000256" key="3">
    <source>
        <dbReference type="ARBA" id="ARBA00022729"/>
    </source>
</evidence>
<dbReference type="RefSeq" id="WP_119229893.1">
    <property type="nucleotide sequence ID" value="NZ_CATKVU010000006.1"/>
</dbReference>
<reference evidence="8 9" key="1">
    <citation type="submission" date="2018-08" db="EMBL/GenBank/DDBJ databases">
        <title>A genome reference for cultivated species of the human gut microbiota.</title>
        <authorList>
            <person name="Zou Y."/>
            <person name="Xue W."/>
            <person name="Luo G."/>
        </authorList>
    </citation>
    <scope>NUCLEOTIDE SEQUENCE [LARGE SCALE GENOMIC DNA]</scope>
    <source>
        <strain evidence="8 9">OF03-3</strain>
    </source>
</reference>
<dbReference type="InterPro" id="IPR012944">
    <property type="entry name" value="SusD_RagB_dom"/>
</dbReference>
<comment type="similarity">
    <text evidence="2">Belongs to the SusD family.</text>
</comment>
<keyword evidence="5" id="KW-0998">Cell outer membrane</keyword>
<dbReference type="Proteomes" id="UP000285604">
    <property type="component" value="Unassembled WGS sequence"/>
</dbReference>
<accession>A0AA92ULI3</accession>
<dbReference type="GO" id="GO:0009279">
    <property type="term" value="C:cell outer membrane"/>
    <property type="evidence" value="ECO:0007669"/>
    <property type="project" value="UniProtKB-SubCell"/>
</dbReference>
<dbReference type="Pfam" id="PF14322">
    <property type="entry name" value="SusD-like_3"/>
    <property type="match status" value="1"/>
</dbReference>